<evidence type="ECO:0000313" key="2">
    <source>
        <dbReference type="Proteomes" id="UP000006729"/>
    </source>
</evidence>
<organism evidence="1 2">
    <name type="scientific">Populus trichocarpa</name>
    <name type="common">Western balsam poplar</name>
    <name type="synonym">Populus balsamifera subsp. trichocarpa</name>
    <dbReference type="NCBI Taxonomy" id="3694"/>
    <lineage>
        <taxon>Eukaryota</taxon>
        <taxon>Viridiplantae</taxon>
        <taxon>Streptophyta</taxon>
        <taxon>Embryophyta</taxon>
        <taxon>Tracheophyta</taxon>
        <taxon>Spermatophyta</taxon>
        <taxon>Magnoliopsida</taxon>
        <taxon>eudicotyledons</taxon>
        <taxon>Gunneridae</taxon>
        <taxon>Pentapetalae</taxon>
        <taxon>rosids</taxon>
        <taxon>fabids</taxon>
        <taxon>Malpighiales</taxon>
        <taxon>Salicaceae</taxon>
        <taxon>Saliceae</taxon>
        <taxon>Populus</taxon>
    </lineage>
</organism>
<proteinExistence type="predicted"/>
<gene>
    <name evidence="1" type="ORF">POPTR_001G007232v4</name>
</gene>
<dbReference type="EMBL" id="CM009290">
    <property type="protein sequence ID" value="KAI9400593.1"/>
    <property type="molecule type" value="Genomic_DNA"/>
</dbReference>
<reference evidence="1 2" key="1">
    <citation type="journal article" date="2006" name="Science">
        <title>The genome of black cottonwood, Populus trichocarpa (Torr. &amp; Gray).</title>
        <authorList>
            <person name="Tuskan G.A."/>
            <person name="Difazio S."/>
            <person name="Jansson S."/>
            <person name="Bohlmann J."/>
            <person name="Grigoriev I."/>
            <person name="Hellsten U."/>
            <person name="Putnam N."/>
            <person name="Ralph S."/>
            <person name="Rombauts S."/>
            <person name="Salamov A."/>
            <person name="Schein J."/>
            <person name="Sterck L."/>
            <person name="Aerts A."/>
            <person name="Bhalerao R.R."/>
            <person name="Bhalerao R.P."/>
            <person name="Blaudez D."/>
            <person name="Boerjan W."/>
            <person name="Brun A."/>
            <person name="Brunner A."/>
            <person name="Busov V."/>
            <person name="Campbell M."/>
            <person name="Carlson J."/>
            <person name="Chalot M."/>
            <person name="Chapman J."/>
            <person name="Chen G.L."/>
            <person name="Cooper D."/>
            <person name="Coutinho P.M."/>
            <person name="Couturier J."/>
            <person name="Covert S."/>
            <person name="Cronk Q."/>
            <person name="Cunningham R."/>
            <person name="Davis J."/>
            <person name="Degroeve S."/>
            <person name="Dejardin A."/>
            <person name="Depamphilis C."/>
            <person name="Detter J."/>
            <person name="Dirks B."/>
            <person name="Dubchak I."/>
            <person name="Duplessis S."/>
            <person name="Ehlting J."/>
            <person name="Ellis B."/>
            <person name="Gendler K."/>
            <person name="Goodstein D."/>
            <person name="Gribskov M."/>
            <person name="Grimwood J."/>
            <person name="Groover A."/>
            <person name="Gunter L."/>
            <person name="Hamberger B."/>
            <person name="Heinze B."/>
            <person name="Helariutta Y."/>
            <person name="Henrissat B."/>
            <person name="Holligan D."/>
            <person name="Holt R."/>
            <person name="Huang W."/>
            <person name="Islam-Faridi N."/>
            <person name="Jones S."/>
            <person name="Jones-Rhoades M."/>
            <person name="Jorgensen R."/>
            <person name="Joshi C."/>
            <person name="Kangasjarvi J."/>
            <person name="Karlsson J."/>
            <person name="Kelleher C."/>
            <person name="Kirkpatrick R."/>
            <person name="Kirst M."/>
            <person name="Kohler A."/>
            <person name="Kalluri U."/>
            <person name="Larimer F."/>
            <person name="Leebens-Mack J."/>
            <person name="Leple J.C."/>
            <person name="Locascio P."/>
            <person name="Lou Y."/>
            <person name="Lucas S."/>
            <person name="Martin F."/>
            <person name="Montanini B."/>
            <person name="Napoli C."/>
            <person name="Nelson D.R."/>
            <person name="Nelson C."/>
            <person name="Nieminen K."/>
            <person name="Nilsson O."/>
            <person name="Pereda V."/>
            <person name="Peter G."/>
            <person name="Philippe R."/>
            <person name="Pilate G."/>
            <person name="Poliakov A."/>
            <person name="Razumovskaya J."/>
            <person name="Richardson P."/>
            <person name="Rinaldi C."/>
            <person name="Ritland K."/>
            <person name="Rouze P."/>
            <person name="Ryaboy D."/>
            <person name="Schmutz J."/>
            <person name="Schrader J."/>
            <person name="Segerman B."/>
            <person name="Shin H."/>
            <person name="Siddiqui A."/>
            <person name="Sterky F."/>
            <person name="Terry A."/>
            <person name="Tsai C.J."/>
            <person name="Uberbacher E."/>
            <person name="Unneberg P."/>
            <person name="Vahala J."/>
            <person name="Wall K."/>
            <person name="Wessler S."/>
            <person name="Yang G."/>
            <person name="Yin T."/>
            <person name="Douglas C."/>
            <person name="Marra M."/>
            <person name="Sandberg G."/>
            <person name="Van de Peer Y."/>
            <person name="Rokhsar D."/>
        </authorList>
    </citation>
    <scope>NUCLEOTIDE SEQUENCE [LARGE SCALE GENOMIC DNA]</scope>
    <source>
        <strain evidence="2">cv. Nisqually</strain>
    </source>
</reference>
<protein>
    <submittedName>
        <fullName evidence="1">Uncharacterized protein</fullName>
    </submittedName>
</protein>
<dbReference type="Proteomes" id="UP000006729">
    <property type="component" value="Chromosome 1"/>
</dbReference>
<sequence length="45" mass="4878">MHAVNTNIFLQVPSLLISSCRSYLRSKEIQTGEVVDGFSCGGECS</sequence>
<comment type="caution">
    <text evidence="1">The sequence shown here is derived from an EMBL/GenBank/DDBJ whole genome shotgun (WGS) entry which is preliminary data.</text>
</comment>
<keyword evidence="2" id="KW-1185">Reference proteome</keyword>
<accession>A0ACC0TGM6</accession>
<name>A0ACC0TGM6_POPTR</name>
<evidence type="ECO:0000313" key="1">
    <source>
        <dbReference type="EMBL" id="KAI9400593.1"/>
    </source>
</evidence>